<feature type="domain" description="HAMP" evidence="12">
    <location>
        <begin position="295"/>
        <end position="349"/>
    </location>
</feature>
<dbReference type="Proteomes" id="UP000482578">
    <property type="component" value="Unassembled WGS sequence"/>
</dbReference>
<name>A0A6B2KTX6_9NEIS</name>
<evidence type="ECO:0000256" key="2">
    <source>
        <dbReference type="ARBA" id="ARBA00022475"/>
    </source>
</evidence>
<dbReference type="Pfam" id="PF00015">
    <property type="entry name" value="MCPsignal"/>
    <property type="match status" value="1"/>
</dbReference>
<dbReference type="Pfam" id="PF02743">
    <property type="entry name" value="dCache_1"/>
    <property type="match status" value="1"/>
</dbReference>
<dbReference type="EMBL" id="JAAGAA010000012">
    <property type="protein sequence ID" value="NDV13695.1"/>
    <property type="molecule type" value="Genomic_DNA"/>
</dbReference>
<dbReference type="Gene3D" id="1.10.287.950">
    <property type="entry name" value="Methyl-accepting chemotaxis protein"/>
    <property type="match status" value="1"/>
</dbReference>
<dbReference type="InterPro" id="IPR004089">
    <property type="entry name" value="MCPsignal_dom"/>
</dbReference>
<keyword evidence="2" id="KW-1003">Cell membrane</keyword>
<dbReference type="SMART" id="SM00283">
    <property type="entry name" value="MA"/>
    <property type="match status" value="1"/>
</dbReference>
<dbReference type="CDD" id="cd12913">
    <property type="entry name" value="PDC1_MCP_like"/>
    <property type="match status" value="1"/>
</dbReference>
<accession>A0A6B2KTX6</accession>
<dbReference type="PANTHER" id="PTHR32089:SF112">
    <property type="entry name" value="LYSOZYME-LIKE PROTEIN-RELATED"/>
    <property type="match status" value="1"/>
</dbReference>
<evidence type="ECO:0000256" key="10">
    <source>
        <dbReference type="SAM" id="Phobius"/>
    </source>
</evidence>
<dbReference type="SUPFAM" id="SSF58104">
    <property type="entry name" value="Methyl-accepting chemotaxis protein (MCP) signaling domain"/>
    <property type="match status" value="1"/>
</dbReference>
<dbReference type="AlphaFoldDB" id="A0A6B2KTX6"/>
<dbReference type="SMART" id="SM00304">
    <property type="entry name" value="HAMP"/>
    <property type="match status" value="1"/>
</dbReference>
<evidence type="ECO:0000259" key="11">
    <source>
        <dbReference type="PROSITE" id="PS50111"/>
    </source>
</evidence>
<comment type="caution">
    <text evidence="13">The sequence shown here is derived from an EMBL/GenBank/DDBJ whole genome shotgun (WGS) entry which is preliminary data.</text>
</comment>
<dbReference type="CDD" id="cd11386">
    <property type="entry name" value="MCP_signal"/>
    <property type="match status" value="1"/>
</dbReference>
<dbReference type="CDD" id="cd18774">
    <property type="entry name" value="PDC2_HK_sensor"/>
    <property type="match status" value="1"/>
</dbReference>
<dbReference type="PRINTS" id="PR00260">
    <property type="entry name" value="CHEMTRNSDUCR"/>
</dbReference>
<comment type="similarity">
    <text evidence="8">Belongs to the methyl-accepting chemotaxis (MCP) protein family.</text>
</comment>
<reference evidence="13 14" key="1">
    <citation type="submission" date="2020-02" db="EMBL/GenBank/DDBJ databases">
        <authorList>
            <person name="Yang Z."/>
        </authorList>
    </citation>
    <scope>NUCLEOTIDE SEQUENCE [LARGE SCALE GENOMIC DNA]</scope>
    <source>
        <strain evidence="13 14">HX-7-9</strain>
    </source>
</reference>
<evidence type="ECO:0000313" key="13">
    <source>
        <dbReference type="EMBL" id="NDV13695.1"/>
    </source>
</evidence>
<feature type="transmembrane region" description="Helical" evidence="10">
    <location>
        <begin position="273"/>
        <end position="299"/>
    </location>
</feature>
<dbReference type="PROSITE" id="PS50885">
    <property type="entry name" value="HAMP"/>
    <property type="match status" value="1"/>
</dbReference>
<proteinExistence type="inferred from homology"/>
<dbReference type="InterPro" id="IPR033479">
    <property type="entry name" value="dCache_1"/>
</dbReference>
<dbReference type="SUPFAM" id="SSF103190">
    <property type="entry name" value="Sensory domain-like"/>
    <property type="match status" value="1"/>
</dbReference>
<keyword evidence="14" id="KW-1185">Reference proteome</keyword>
<dbReference type="Gene3D" id="3.30.450.20">
    <property type="entry name" value="PAS domain"/>
    <property type="match status" value="2"/>
</dbReference>
<evidence type="ECO:0000256" key="5">
    <source>
        <dbReference type="ARBA" id="ARBA00022989"/>
    </source>
</evidence>
<evidence type="ECO:0000259" key="12">
    <source>
        <dbReference type="PROSITE" id="PS50885"/>
    </source>
</evidence>
<dbReference type="InterPro" id="IPR004090">
    <property type="entry name" value="Chemotax_Me-accpt_rcpt"/>
</dbReference>
<organism evidence="13 14">
    <name type="scientific">Crenobacter caeni</name>
    <dbReference type="NCBI Taxonomy" id="2705474"/>
    <lineage>
        <taxon>Bacteria</taxon>
        <taxon>Pseudomonadati</taxon>
        <taxon>Pseudomonadota</taxon>
        <taxon>Betaproteobacteria</taxon>
        <taxon>Neisseriales</taxon>
        <taxon>Neisseriaceae</taxon>
        <taxon>Crenobacter</taxon>
    </lineage>
</organism>
<keyword evidence="4 10" id="KW-0812">Transmembrane</keyword>
<sequence length="626" mass="66414">MFKTLKARLVILCAGLLLLLAAILFAISFTQMRRALIDSSDAEISSLARSEAALLGQWYSDQLRDARSIGDETQAADLPRLLDRQARVSGFENLGVAYEDGRFVSDHGKVLPAGLDVRTRPWYQQARQGGEAALSKPYVDVVSKKLAVTLSVPFKENGAFAGVIAADVLVDKLFAQLAGRKVRADGYVFLLDKDGTVISFPQADHMQKPVAQIAPALTADKVASMSSEDEGRSVVVDGREMVVALHPVEGTDWIAGVAMDEALLDAPITRLSYLLGGSTFGVMLVLVLVGGGVIGGMLAGLTRLRDAMREISQGDADLTRALPVKGEDEIAETAQAFNTFVAGLRTLFGSLRGEAGQVASGVADSSRLVSEVAAGSRSLSDVSSANAATLEQITVSIAQIADGAQQADQLVCTTRGELEESAQGIRRLCENMEGTAGSVRALENMLGVLGTRSQEISGITDVIRDIADQTNLLALNAAIEAARAGEQGRGFAVVADEVRKLAERTAQATQEIAGMVTAIRDETAQAVGDVNRTVESVEGGVAVTREAAAQIERIRRAMGEVVAKMGEISHSTSEQQVATTQIAQSTEQINGQVLENDSRLQDVSATLGELDIAARRMGDEFGRFRL</sequence>
<dbReference type="PANTHER" id="PTHR32089">
    <property type="entry name" value="METHYL-ACCEPTING CHEMOTAXIS PROTEIN MCPB"/>
    <property type="match status" value="1"/>
</dbReference>
<evidence type="ECO:0000256" key="9">
    <source>
        <dbReference type="PROSITE-ProRule" id="PRU00284"/>
    </source>
</evidence>
<dbReference type="GO" id="GO:0004888">
    <property type="term" value="F:transmembrane signaling receptor activity"/>
    <property type="evidence" value="ECO:0007669"/>
    <property type="project" value="InterPro"/>
</dbReference>
<dbReference type="FunFam" id="1.10.287.950:FF:000001">
    <property type="entry name" value="Methyl-accepting chemotaxis sensory transducer"/>
    <property type="match status" value="1"/>
</dbReference>
<keyword evidence="7 9" id="KW-0807">Transducer</keyword>
<protein>
    <submittedName>
        <fullName evidence="13">Methyl-accepting chemotaxis protein</fullName>
    </submittedName>
</protein>
<dbReference type="Pfam" id="PF00672">
    <property type="entry name" value="HAMP"/>
    <property type="match status" value="1"/>
</dbReference>
<dbReference type="PROSITE" id="PS50111">
    <property type="entry name" value="CHEMOTAXIS_TRANSDUC_2"/>
    <property type="match status" value="1"/>
</dbReference>
<evidence type="ECO:0000313" key="14">
    <source>
        <dbReference type="Proteomes" id="UP000482578"/>
    </source>
</evidence>
<feature type="domain" description="Methyl-accepting transducer" evidence="11">
    <location>
        <begin position="354"/>
        <end position="590"/>
    </location>
</feature>
<gene>
    <name evidence="13" type="ORF">GZH52_12985</name>
</gene>
<dbReference type="InterPro" id="IPR003660">
    <property type="entry name" value="HAMP_dom"/>
</dbReference>
<evidence type="ECO:0000256" key="8">
    <source>
        <dbReference type="ARBA" id="ARBA00029447"/>
    </source>
</evidence>
<evidence type="ECO:0000256" key="6">
    <source>
        <dbReference type="ARBA" id="ARBA00023136"/>
    </source>
</evidence>
<dbReference type="GO" id="GO:0007165">
    <property type="term" value="P:signal transduction"/>
    <property type="evidence" value="ECO:0007669"/>
    <property type="project" value="UniProtKB-KW"/>
</dbReference>
<keyword evidence="5 10" id="KW-1133">Transmembrane helix</keyword>
<dbReference type="GO" id="GO:0006935">
    <property type="term" value="P:chemotaxis"/>
    <property type="evidence" value="ECO:0007669"/>
    <property type="project" value="UniProtKB-KW"/>
</dbReference>
<keyword evidence="6 10" id="KW-0472">Membrane</keyword>
<comment type="subcellular location">
    <subcellularLocation>
        <location evidence="1">Cell membrane</location>
        <topology evidence="1">Multi-pass membrane protein</topology>
    </subcellularLocation>
</comment>
<dbReference type="InterPro" id="IPR029151">
    <property type="entry name" value="Sensor-like_sf"/>
</dbReference>
<dbReference type="CDD" id="cd06225">
    <property type="entry name" value="HAMP"/>
    <property type="match status" value="1"/>
</dbReference>
<dbReference type="RefSeq" id="WP_163316903.1">
    <property type="nucleotide sequence ID" value="NZ_JAAGAA010000012.1"/>
</dbReference>
<evidence type="ECO:0000256" key="7">
    <source>
        <dbReference type="ARBA" id="ARBA00023224"/>
    </source>
</evidence>
<evidence type="ECO:0000256" key="4">
    <source>
        <dbReference type="ARBA" id="ARBA00022692"/>
    </source>
</evidence>
<keyword evidence="3" id="KW-0145">Chemotaxis</keyword>
<evidence type="ECO:0000256" key="1">
    <source>
        <dbReference type="ARBA" id="ARBA00004651"/>
    </source>
</evidence>
<evidence type="ECO:0000256" key="3">
    <source>
        <dbReference type="ARBA" id="ARBA00022500"/>
    </source>
</evidence>
<dbReference type="GO" id="GO:0005886">
    <property type="term" value="C:plasma membrane"/>
    <property type="evidence" value="ECO:0007669"/>
    <property type="project" value="UniProtKB-SubCell"/>
</dbReference>